<protein>
    <submittedName>
        <fullName evidence="2">Uncharacterized protein</fullName>
    </submittedName>
</protein>
<organism evidence="2 3">
    <name type="scientific">Batrachochytrium salamandrivorans</name>
    <dbReference type="NCBI Taxonomy" id="1357716"/>
    <lineage>
        <taxon>Eukaryota</taxon>
        <taxon>Fungi</taxon>
        <taxon>Fungi incertae sedis</taxon>
        <taxon>Chytridiomycota</taxon>
        <taxon>Chytridiomycota incertae sedis</taxon>
        <taxon>Chytridiomycetes</taxon>
        <taxon>Rhizophydiales</taxon>
        <taxon>Rhizophydiales incertae sedis</taxon>
        <taxon>Batrachochytrium</taxon>
    </lineage>
</organism>
<feature type="signal peptide" evidence="1">
    <location>
        <begin position="1"/>
        <end position="18"/>
    </location>
</feature>
<evidence type="ECO:0000313" key="2">
    <source>
        <dbReference type="EMBL" id="KAH6598458.1"/>
    </source>
</evidence>
<name>A0ABQ8FHL4_9FUNG</name>
<dbReference type="EMBL" id="JAFCIX010000102">
    <property type="protein sequence ID" value="KAH6598458.1"/>
    <property type="molecule type" value="Genomic_DNA"/>
</dbReference>
<keyword evidence="1" id="KW-0732">Signal</keyword>
<evidence type="ECO:0000256" key="1">
    <source>
        <dbReference type="SAM" id="SignalP"/>
    </source>
</evidence>
<gene>
    <name evidence="2" type="ORF">BASA50_003498</name>
</gene>
<keyword evidence="3" id="KW-1185">Reference proteome</keyword>
<accession>A0ABQ8FHL4</accession>
<comment type="caution">
    <text evidence="2">The sequence shown here is derived from an EMBL/GenBank/DDBJ whole genome shotgun (WGS) entry which is preliminary data.</text>
</comment>
<feature type="chain" id="PRO_5045279463" evidence="1">
    <location>
        <begin position="19"/>
        <end position="293"/>
    </location>
</feature>
<reference evidence="2 3" key="1">
    <citation type="submission" date="2021-02" db="EMBL/GenBank/DDBJ databases">
        <title>Variation within the Batrachochytrium salamandrivorans European outbreak.</title>
        <authorList>
            <person name="Kelly M."/>
            <person name="Pasmans F."/>
            <person name="Shea T.P."/>
            <person name="Munoz J.F."/>
            <person name="Carranza S."/>
            <person name="Cuomo C.A."/>
            <person name="Martel A."/>
        </authorList>
    </citation>
    <scope>NUCLEOTIDE SEQUENCE [LARGE SCALE GENOMIC DNA]</scope>
    <source>
        <strain evidence="2 3">AMFP18/2</strain>
    </source>
</reference>
<dbReference type="Proteomes" id="UP001648503">
    <property type="component" value="Unassembled WGS sequence"/>
</dbReference>
<evidence type="ECO:0000313" key="3">
    <source>
        <dbReference type="Proteomes" id="UP001648503"/>
    </source>
</evidence>
<proteinExistence type="predicted"/>
<sequence>MSLIESTVLALPLSSSCAFLDSVAPPSNARQCRVTSSSRSETTTSSVILQLVCNSLELLYTIPEPLRSPEIRIAIDALAAELQRPIASDADPKCEQASDTIRIGSIEGGVVTHSHTLARHNSIIPLVLCFDDTLEQSSPTHADDAHNLLLVATTPNIKPRNTLARTPDSPGLAFDLTPTTTLKRRSALYYKREPSTSSAKSPLTSNPMSAQSVLHRRALGSWSFDLSPNVSEFPAEMTSGDLLKVSPCHFVKNDSNLHESDSLSAFHVSPIDSGVNLYDRGFEPIDPKCIGLN</sequence>